<dbReference type="EC" id="1.14.11.67" evidence="4"/>
<dbReference type="Proteomes" id="UP000515159">
    <property type="component" value="Chromosome 13"/>
</dbReference>
<dbReference type="GO" id="GO:0003677">
    <property type="term" value="F:DNA binding"/>
    <property type="evidence" value="ECO:0007669"/>
    <property type="project" value="InterPro"/>
</dbReference>
<evidence type="ECO:0000313" key="23">
    <source>
        <dbReference type="Proteomes" id="UP000515159"/>
    </source>
</evidence>
<dbReference type="InterPro" id="IPR019786">
    <property type="entry name" value="Zinc_finger_PHD-type_CS"/>
</dbReference>
<dbReference type="Pfam" id="PF21323">
    <property type="entry name" value="KDM5_C-hel"/>
    <property type="match status" value="1"/>
</dbReference>
<protein>
    <recommendedName>
        <fullName evidence="4">[histone H3]-trimethyl-L-lysine(4) demethylase</fullName>
        <ecNumber evidence="4">1.14.11.67</ecNumber>
    </recommendedName>
</protein>
<evidence type="ECO:0000256" key="7">
    <source>
        <dbReference type="ARBA" id="ARBA00022771"/>
    </source>
</evidence>
<dbReference type="FunFam" id="2.60.120.650:FF:000001">
    <property type="entry name" value="Putative lysine-specific demethylase 5b"/>
    <property type="match status" value="1"/>
</dbReference>
<dbReference type="SMART" id="SM00501">
    <property type="entry name" value="BRIGHT"/>
    <property type="match status" value="1"/>
</dbReference>
<evidence type="ECO:0000259" key="20">
    <source>
        <dbReference type="PROSITE" id="PS51011"/>
    </source>
</evidence>
<dbReference type="InterPro" id="IPR003347">
    <property type="entry name" value="JmjC_dom"/>
</dbReference>
<evidence type="ECO:0000256" key="13">
    <source>
        <dbReference type="ARBA" id="ARBA00023015"/>
    </source>
</evidence>
<dbReference type="SUPFAM" id="SSF46774">
    <property type="entry name" value="ARID-like"/>
    <property type="match status" value="1"/>
</dbReference>
<dbReference type="Gene3D" id="3.30.40.10">
    <property type="entry name" value="Zinc/RING finger domain, C3HC4 (zinc finger)"/>
    <property type="match status" value="3"/>
</dbReference>
<dbReference type="PROSITE" id="PS50016">
    <property type="entry name" value="ZF_PHD_2"/>
    <property type="match status" value="3"/>
</dbReference>
<dbReference type="Pfam" id="PF02375">
    <property type="entry name" value="JmjN"/>
    <property type="match status" value="1"/>
</dbReference>
<evidence type="ECO:0000256" key="12">
    <source>
        <dbReference type="ARBA" id="ARBA00023004"/>
    </source>
</evidence>
<feature type="domain" description="PHD-type" evidence="19">
    <location>
        <begin position="305"/>
        <end position="355"/>
    </location>
</feature>
<dbReference type="GeneID" id="117347090"/>
<dbReference type="SMART" id="SM00249">
    <property type="entry name" value="PHD"/>
    <property type="match status" value="3"/>
</dbReference>
<dbReference type="SUPFAM" id="SSF57903">
    <property type="entry name" value="FYVE/PHD zinc finger"/>
    <property type="match status" value="3"/>
</dbReference>
<evidence type="ECO:0000256" key="8">
    <source>
        <dbReference type="ARBA" id="ARBA00022833"/>
    </source>
</evidence>
<evidence type="ECO:0000256" key="16">
    <source>
        <dbReference type="ARBA" id="ARBA00023242"/>
    </source>
</evidence>
<dbReference type="GO" id="GO:0005654">
    <property type="term" value="C:nucleoplasm"/>
    <property type="evidence" value="ECO:0007669"/>
    <property type="project" value="UniProtKB-ARBA"/>
</dbReference>
<dbReference type="FunFam" id="2.60.120.650:FF:000035">
    <property type="entry name" value="PHD transcription factor Rum1"/>
    <property type="match status" value="1"/>
</dbReference>
<dbReference type="RefSeq" id="XP_033773369.1">
    <property type="nucleotide sequence ID" value="XM_033917478.1"/>
</dbReference>
<dbReference type="InterPro" id="IPR013637">
    <property type="entry name" value="Lys_sp_deMease-like_dom"/>
</dbReference>
<dbReference type="InterPro" id="IPR004198">
    <property type="entry name" value="Znf_C5HC2"/>
</dbReference>
<dbReference type="CDD" id="cd15603">
    <property type="entry name" value="PHD1_KDM5B"/>
    <property type="match status" value="1"/>
</dbReference>
<dbReference type="InterPro" id="IPR036431">
    <property type="entry name" value="ARID_dom_sf"/>
</dbReference>
<evidence type="ECO:0000256" key="5">
    <source>
        <dbReference type="ARBA" id="ARBA00022723"/>
    </source>
</evidence>
<dbReference type="InterPro" id="IPR011011">
    <property type="entry name" value="Znf_FYVE_PHD"/>
</dbReference>
<dbReference type="FunFam" id="3.30.40.10:FF:000023">
    <property type="entry name" value="Lysine (K)-specific demethylase 5A"/>
    <property type="match status" value="1"/>
</dbReference>
<evidence type="ECO:0000256" key="2">
    <source>
        <dbReference type="ARBA" id="ARBA00004123"/>
    </source>
</evidence>
<keyword evidence="13" id="KW-0805">Transcription regulation</keyword>
<evidence type="ECO:0000256" key="17">
    <source>
        <dbReference type="ARBA" id="ARBA00048734"/>
    </source>
</evidence>
<dbReference type="CDD" id="cd16874">
    <property type="entry name" value="ARID_KDM5B"/>
    <property type="match status" value="1"/>
</dbReference>
<dbReference type="KEGG" id="gsh:117347090"/>
<keyword evidence="5" id="KW-0479">Metal-binding</keyword>
<feature type="domain" description="JmjC" evidence="22">
    <location>
        <begin position="449"/>
        <end position="615"/>
    </location>
</feature>
<keyword evidence="16" id="KW-0539">Nucleus</keyword>
<feature type="domain" description="PHD-type" evidence="19">
    <location>
        <begin position="1508"/>
        <end position="1562"/>
    </location>
</feature>
<comment type="cofactor">
    <cofactor evidence="1">
        <name>Fe(2+)</name>
        <dbReference type="ChEBI" id="CHEBI:29033"/>
    </cofactor>
</comment>
<evidence type="ECO:0000259" key="22">
    <source>
        <dbReference type="PROSITE" id="PS51184"/>
    </source>
</evidence>
<name>A0A6P8NRF2_GEOSA</name>
<accession>A0A6P8NRF2</accession>
<dbReference type="CTD" id="10765"/>
<dbReference type="Gene3D" id="2.60.120.650">
    <property type="entry name" value="Cupin"/>
    <property type="match status" value="1"/>
</dbReference>
<dbReference type="InterPro" id="IPR001965">
    <property type="entry name" value="Znf_PHD"/>
</dbReference>
<evidence type="ECO:0000256" key="18">
    <source>
        <dbReference type="PROSITE-ProRule" id="PRU00146"/>
    </source>
</evidence>
<organism evidence="23 24">
    <name type="scientific">Geotrypetes seraphini</name>
    <name type="common">Gaboon caecilian</name>
    <name type="synonym">Caecilia seraphini</name>
    <dbReference type="NCBI Taxonomy" id="260995"/>
    <lineage>
        <taxon>Eukaryota</taxon>
        <taxon>Metazoa</taxon>
        <taxon>Chordata</taxon>
        <taxon>Craniata</taxon>
        <taxon>Vertebrata</taxon>
        <taxon>Euteleostomi</taxon>
        <taxon>Amphibia</taxon>
        <taxon>Gymnophiona</taxon>
        <taxon>Geotrypetes</taxon>
    </lineage>
</organism>
<dbReference type="InterPro" id="IPR047978">
    <property type="entry name" value="KDM5B_PHD1"/>
</dbReference>
<keyword evidence="6" id="KW-0677">Repeat</keyword>
<evidence type="ECO:0000256" key="11">
    <source>
        <dbReference type="ARBA" id="ARBA00023002"/>
    </source>
</evidence>
<reference evidence="24" key="1">
    <citation type="submission" date="2025-08" db="UniProtKB">
        <authorList>
            <consortium name="RefSeq"/>
        </authorList>
    </citation>
    <scope>IDENTIFICATION</scope>
</reference>
<keyword evidence="10" id="KW-0223">Dioxygenase</keyword>
<dbReference type="InterPro" id="IPR019787">
    <property type="entry name" value="Znf_PHD-finger"/>
</dbReference>
<dbReference type="GO" id="GO:0000785">
    <property type="term" value="C:chromatin"/>
    <property type="evidence" value="ECO:0007669"/>
    <property type="project" value="TreeGrafter"/>
</dbReference>
<keyword evidence="8" id="KW-0862">Zinc</keyword>
<evidence type="ECO:0000256" key="14">
    <source>
        <dbReference type="ARBA" id="ARBA00023108"/>
    </source>
</evidence>
<dbReference type="FunCoup" id="A0A6P8NRF2">
    <property type="interactions" value="4667"/>
</dbReference>
<evidence type="ECO:0000313" key="24">
    <source>
        <dbReference type="RefSeq" id="XP_033773369.1"/>
    </source>
</evidence>
<proteinExistence type="inferred from homology"/>
<dbReference type="InterPro" id="IPR048615">
    <property type="entry name" value="KDM5_C-hel"/>
</dbReference>
<dbReference type="Pfam" id="PF08429">
    <property type="entry name" value="PLU-1"/>
    <property type="match status" value="1"/>
</dbReference>
<dbReference type="GO" id="GO:0006355">
    <property type="term" value="P:regulation of DNA-templated transcription"/>
    <property type="evidence" value="ECO:0007669"/>
    <property type="project" value="TreeGrafter"/>
</dbReference>
<dbReference type="Gene3D" id="1.10.150.60">
    <property type="entry name" value="ARID DNA-binding domain"/>
    <property type="match status" value="1"/>
</dbReference>
<dbReference type="InterPro" id="IPR001606">
    <property type="entry name" value="ARID_dom"/>
</dbReference>
<gene>
    <name evidence="24" type="primary">KDM5B</name>
</gene>
<evidence type="ECO:0000256" key="1">
    <source>
        <dbReference type="ARBA" id="ARBA00001954"/>
    </source>
</evidence>
<comment type="similarity">
    <text evidence="3">Belongs to the JARID1 histone demethylase family.</text>
</comment>
<dbReference type="PROSITE" id="PS51183">
    <property type="entry name" value="JMJN"/>
    <property type="match status" value="1"/>
</dbReference>
<comment type="catalytic activity">
    <reaction evidence="17">
        <text>N(6),N(6),N(6)-trimethyl-L-lysyl(4)-[histone H3] + 3 2-oxoglutarate + 3 O2 = L-lysyl(4)-[histone H3] + 3 formaldehyde + 3 succinate + 3 CO2</text>
        <dbReference type="Rhea" id="RHEA:60208"/>
        <dbReference type="Rhea" id="RHEA-COMP:15537"/>
        <dbReference type="Rhea" id="RHEA-COMP:15547"/>
        <dbReference type="ChEBI" id="CHEBI:15379"/>
        <dbReference type="ChEBI" id="CHEBI:16526"/>
        <dbReference type="ChEBI" id="CHEBI:16810"/>
        <dbReference type="ChEBI" id="CHEBI:16842"/>
        <dbReference type="ChEBI" id="CHEBI:29969"/>
        <dbReference type="ChEBI" id="CHEBI:30031"/>
        <dbReference type="ChEBI" id="CHEBI:61961"/>
        <dbReference type="EC" id="1.14.11.67"/>
    </reaction>
</comment>
<keyword evidence="14" id="KW-0090">Biological rhythms</keyword>
<dbReference type="PROSITE" id="PS51184">
    <property type="entry name" value="JMJC"/>
    <property type="match status" value="1"/>
</dbReference>
<evidence type="ECO:0000256" key="4">
    <source>
        <dbReference type="ARBA" id="ARBA00012902"/>
    </source>
</evidence>
<dbReference type="InParanoid" id="A0A6P8NRF2"/>
<feature type="domain" description="JmjN" evidence="21">
    <location>
        <begin position="11"/>
        <end position="52"/>
    </location>
</feature>
<dbReference type="SMART" id="SM00558">
    <property type="entry name" value="JmjC"/>
    <property type="match status" value="1"/>
</dbReference>
<keyword evidence="12" id="KW-0408">Iron</keyword>
<keyword evidence="15" id="KW-0804">Transcription</keyword>
<comment type="subcellular location">
    <subcellularLocation>
        <location evidence="2">Nucleus</location>
    </subcellularLocation>
</comment>
<dbReference type="InterPro" id="IPR003349">
    <property type="entry name" value="JmjN"/>
</dbReference>
<keyword evidence="7 18" id="KW-0863">Zinc-finger</keyword>
<dbReference type="Pfam" id="PF02928">
    <property type="entry name" value="zf-C5HC2"/>
    <property type="match status" value="1"/>
</dbReference>
<dbReference type="Pfam" id="PF01388">
    <property type="entry name" value="ARID"/>
    <property type="match status" value="1"/>
</dbReference>
<dbReference type="GO" id="GO:0034647">
    <property type="term" value="F:histone H3K4me/H3K4me2/H3K4me3 demethylase activity"/>
    <property type="evidence" value="ECO:0007669"/>
    <property type="project" value="UniProtKB-EC"/>
</dbReference>
<feature type="domain" description="ARID" evidence="20">
    <location>
        <begin position="76"/>
        <end position="166"/>
    </location>
</feature>
<dbReference type="PANTHER" id="PTHR10694">
    <property type="entry name" value="LYSINE-SPECIFIC DEMETHYLASE"/>
    <property type="match status" value="1"/>
</dbReference>
<dbReference type="Pfam" id="PF02373">
    <property type="entry name" value="JmjC"/>
    <property type="match status" value="1"/>
</dbReference>
<dbReference type="PROSITE" id="PS01359">
    <property type="entry name" value="ZF_PHD_1"/>
    <property type="match status" value="2"/>
</dbReference>
<dbReference type="InterPro" id="IPR047981">
    <property type="entry name" value="KDM5B_ARID"/>
</dbReference>
<dbReference type="Pfam" id="PF00628">
    <property type="entry name" value="PHD"/>
    <property type="match status" value="3"/>
</dbReference>
<dbReference type="PANTHER" id="PTHR10694:SF3">
    <property type="entry name" value="LYSINE-SPECIFIC DEMETHYLASE 5B"/>
    <property type="match status" value="1"/>
</dbReference>
<dbReference type="GO" id="GO:0048511">
    <property type="term" value="P:rhythmic process"/>
    <property type="evidence" value="ECO:0007669"/>
    <property type="project" value="UniProtKB-KW"/>
</dbReference>
<evidence type="ECO:0000256" key="15">
    <source>
        <dbReference type="ARBA" id="ARBA00023163"/>
    </source>
</evidence>
<feature type="domain" description="PHD-type" evidence="19">
    <location>
        <begin position="1173"/>
        <end position="1221"/>
    </location>
</feature>
<dbReference type="PROSITE" id="PS51011">
    <property type="entry name" value="ARID"/>
    <property type="match status" value="1"/>
</dbReference>
<dbReference type="FunFam" id="1.10.150.60:FF:000001">
    <property type="entry name" value="Putative lysine-specific demethylase 5b"/>
    <property type="match status" value="1"/>
</dbReference>
<keyword evidence="9" id="KW-0156">Chromatin regulator</keyword>
<dbReference type="SMART" id="SM00545">
    <property type="entry name" value="JmjN"/>
    <property type="match status" value="1"/>
</dbReference>
<dbReference type="SMART" id="SM01014">
    <property type="entry name" value="ARID"/>
    <property type="match status" value="1"/>
</dbReference>
<dbReference type="InterPro" id="IPR013083">
    <property type="entry name" value="Znf_RING/FYVE/PHD"/>
</dbReference>
<dbReference type="SUPFAM" id="SSF51197">
    <property type="entry name" value="Clavaminate synthase-like"/>
    <property type="match status" value="1"/>
</dbReference>
<sequence>MATEFVPPPECPVFEPSWEEFADPFAFINKIRPIAEKTGICKVRPPPDWQPPFACDVDKLHFTPRIQRLNELEAQTRVKLNFLDQIAKFWELQGCILKIPHVERKILDLFQLNKLVAEEGGFDIVCRERRWTKIATKMGFSLGKAVGSHVRAHYERILYPYNLFQAGASLLAPDTYPKLMYLMDHAALEKCLQKPNLTNDVKDKEYKPHDIPQRQSVQPSETCTPARRAKRMRAEAINIKTEPGEDPEVRTHNLRRRMGCADVKCKNAEMIQETPAIIKWEPAVKKEAEKPKKNPSKKSINAVDLYVCLICGSGSDEDRLLLCDGCDDSYHTFCLIPPLHDVPRGDWRCPKCLAQECNKPQEAFGFEQAGRDYTLRTFGEMADAFKSDYFNMPVHMVPTELVEKEFWRLVSTIEEDVTVEYGADIASKEFGSGFPVRDGKIRVKPEEEDYIDCGWNLNNMPIMEPSVLAHITADICGMKLPWLYVGMCFSSFCWHIEDHWSYSINYLHWGEPKTWYGAPGYAAEQLEDVMKKLAPELFIAQPDLLHQLVTIMNPNTLMSHGVPIYRTNQCAGEFVITFPRAYHSGFNQGFNFAEAVNFCTVDWLPMGRQCVDHYRHLNRYCVFSHDEMICRMASKADVLDVVLASTVQKDMAVMIEDEKTLRESVRKQGVVESERVNFERFPDDERQCIKCKTTCFVSGVYCPCTPGSLVCLHHVEYLCCCPPSEYILGYRYTLDDLFPMMNALKQRAESYDQWALKVNEALEAKVQNKSSLSSFKLLVEESEMKKFPENDLLRHLRLVTQDAEKCASVAQQLLNGKRQTRYRSGGGKSQNQLTVNELRSFVKQLYALPCVINQTPLLKALLNRVEDFQQHSKKVLCEEIPQASELQELLDVSFEFDIDLPQLADLRVRLEQARWLEDAQQACFDSNSLTLDDMRRLIDLGVGLAPHAAVEKAMARLQELLTVSEHWDDKARSLIKARPRHLLNALLSAIKEMENIPAYLPNGIALKEAVQKARDWLQEVESLQAGGRVPVLDNLMEIVSRGRSIPVHLDPLSRLESLVSEVQAWKECAANTFQTKNSPFSLLEMLCPRCDTGAMGLKRKQKKLKEPLIPNGKKRVAKLESLNDLEKALSESKDTAAAMATLSEARMKEMEALHSLRAANEGKLSSGEEDSEWKVCICQRGPTSSMIQCELCRECFHTSCVSGPSAQQGLLVWLCPQCHRSDKPPLEKILPLLASLQRLRVRLPQGDALRYMIERTVNWQHRAQQMLSSGNLKLIQNRTGSGQLYNRWQVTVGMLPETSKVSQAGVAVSFSLPHVWDNRTTSIQAPLSLGQNCIPLHGLSAELDDLLMEAQLLQVSLPEIQELYQILFTKQALFHHTERSLSVGSRSEKPVAREHSQDWSRCQGENECCKSKKEGTGNSERKLKRRHEKEGIFCEKQRVWKLAAPKKKKIKVNCLKDFSGSKLVRERNTEVQASSERERGSEAQYLTECHSLSSDMSFSDPEDSEDDDAICPAESCLQPEGDEVYWVQCDGSCNQWFHQVCVGVTPEMAEKEDYICISCAVRDTRSWK</sequence>
<dbReference type="CDD" id="cd15687">
    <property type="entry name" value="PHD3_KDM5B"/>
    <property type="match status" value="1"/>
</dbReference>
<evidence type="ECO:0000256" key="9">
    <source>
        <dbReference type="ARBA" id="ARBA00022853"/>
    </source>
</evidence>
<keyword evidence="11" id="KW-0560">Oxidoreductase</keyword>
<evidence type="ECO:0000256" key="6">
    <source>
        <dbReference type="ARBA" id="ARBA00022737"/>
    </source>
</evidence>
<dbReference type="InterPro" id="IPR047979">
    <property type="entry name" value="KDM5B_PHD3"/>
</dbReference>
<dbReference type="GO" id="GO:0008270">
    <property type="term" value="F:zinc ion binding"/>
    <property type="evidence" value="ECO:0007669"/>
    <property type="project" value="UniProtKB-KW"/>
</dbReference>
<evidence type="ECO:0000256" key="10">
    <source>
        <dbReference type="ARBA" id="ARBA00022964"/>
    </source>
</evidence>
<keyword evidence="23" id="KW-1185">Reference proteome</keyword>
<evidence type="ECO:0000259" key="21">
    <source>
        <dbReference type="PROSITE" id="PS51183"/>
    </source>
</evidence>
<dbReference type="OrthoDB" id="1678912at2759"/>
<evidence type="ECO:0000259" key="19">
    <source>
        <dbReference type="PROSITE" id="PS50016"/>
    </source>
</evidence>
<evidence type="ECO:0000256" key="3">
    <source>
        <dbReference type="ARBA" id="ARBA00006801"/>
    </source>
</evidence>